<organism evidence="7">
    <name type="scientific">Medioppia subpectinata</name>
    <dbReference type="NCBI Taxonomy" id="1979941"/>
    <lineage>
        <taxon>Eukaryota</taxon>
        <taxon>Metazoa</taxon>
        <taxon>Ecdysozoa</taxon>
        <taxon>Arthropoda</taxon>
        <taxon>Chelicerata</taxon>
        <taxon>Arachnida</taxon>
        <taxon>Acari</taxon>
        <taxon>Acariformes</taxon>
        <taxon>Sarcoptiformes</taxon>
        <taxon>Oribatida</taxon>
        <taxon>Brachypylina</taxon>
        <taxon>Oppioidea</taxon>
        <taxon>Oppiidae</taxon>
        <taxon>Medioppia</taxon>
    </lineage>
</organism>
<dbReference type="InterPro" id="IPR018181">
    <property type="entry name" value="Heat_shock_70_CS"/>
</dbReference>
<evidence type="ECO:0000256" key="1">
    <source>
        <dbReference type="ARBA" id="ARBA00007381"/>
    </source>
</evidence>
<dbReference type="PANTHER" id="PTHR19375">
    <property type="entry name" value="HEAT SHOCK PROTEIN 70KDA"/>
    <property type="match status" value="1"/>
</dbReference>
<dbReference type="Gene3D" id="3.40.50.300">
    <property type="entry name" value="P-loop containing nucleotide triphosphate hydrolases"/>
    <property type="match status" value="1"/>
</dbReference>
<dbReference type="GO" id="GO:0140662">
    <property type="term" value="F:ATP-dependent protein folding chaperone"/>
    <property type="evidence" value="ECO:0007669"/>
    <property type="project" value="InterPro"/>
</dbReference>
<dbReference type="GO" id="GO:0003924">
    <property type="term" value="F:GTPase activity"/>
    <property type="evidence" value="ECO:0007669"/>
    <property type="project" value="InterPro"/>
</dbReference>
<dbReference type="InterPro" id="IPR043129">
    <property type="entry name" value="ATPase_NBD"/>
</dbReference>
<proteinExistence type="inferred from homology"/>
<dbReference type="PROSITE" id="PS51715">
    <property type="entry name" value="G_GB1_RHD3"/>
    <property type="match status" value="1"/>
</dbReference>
<dbReference type="Pfam" id="PF00012">
    <property type="entry name" value="HSP70"/>
    <property type="match status" value="1"/>
</dbReference>
<protein>
    <recommendedName>
        <fullName evidence="6">GB1/RHD3-type G domain-containing protein</fullName>
    </recommendedName>
</protein>
<dbReference type="Proteomes" id="UP000759131">
    <property type="component" value="Unassembled WGS sequence"/>
</dbReference>
<gene>
    <name evidence="7" type="ORF">OSB1V03_LOCUS997</name>
</gene>
<dbReference type="EMBL" id="CAJPIZ010000263">
    <property type="protein sequence ID" value="CAG2100942.1"/>
    <property type="molecule type" value="Genomic_DNA"/>
</dbReference>
<dbReference type="GO" id="GO:0005525">
    <property type="term" value="F:GTP binding"/>
    <property type="evidence" value="ECO:0007669"/>
    <property type="project" value="UniProtKB-KW"/>
</dbReference>
<dbReference type="Gene3D" id="2.60.34.10">
    <property type="entry name" value="Substrate Binding Domain Of DNAk, Chain A, domain 1"/>
    <property type="match status" value="1"/>
</dbReference>
<dbReference type="InterPro" id="IPR013126">
    <property type="entry name" value="Hsp_70_fam"/>
</dbReference>
<dbReference type="Gene3D" id="3.90.640.10">
    <property type="entry name" value="Actin, Chain A, domain 4"/>
    <property type="match status" value="1"/>
</dbReference>
<dbReference type="FunFam" id="3.30.30.30:FF:000005">
    <property type="entry name" value="Heat shock protein ssb1"/>
    <property type="match status" value="1"/>
</dbReference>
<keyword evidence="8" id="KW-1185">Reference proteome</keyword>
<dbReference type="InterPro" id="IPR015894">
    <property type="entry name" value="Guanylate-bd_N"/>
</dbReference>
<keyword evidence="2" id="KW-0547">Nucleotide-binding</keyword>
<dbReference type="InterPro" id="IPR029047">
    <property type="entry name" value="HSP70_peptide-bd_sf"/>
</dbReference>
<evidence type="ECO:0000256" key="4">
    <source>
        <dbReference type="ARBA" id="ARBA00023134"/>
    </source>
</evidence>
<reference evidence="7" key="1">
    <citation type="submission" date="2020-11" db="EMBL/GenBank/DDBJ databases">
        <authorList>
            <person name="Tran Van P."/>
        </authorList>
    </citation>
    <scope>NUCLEOTIDE SEQUENCE</scope>
</reference>
<dbReference type="InterPro" id="IPR030386">
    <property type="entry name" value="G_GB1_RHD3_dom"/>
</dbReference>
<keyword evidence="4" id="KW-0342">GTP-binding</keyword>
<dbReference type="InterPro" id="IPR027417">
    <property type="entry name" value="P-loop_NTPase"/>
</dbReference>
<feature type="domain" description="GB1/RHD3-type G" evidence="6">
    <location>
        <begin position="274"/>
        <end position="471"/>
    </location>
</feature>
<evidence type="ECO:0000256" key="2">
    <source>
        <dbReference type="ARBA" id="ARBA00022741"/>
    </source>
</evidence>
<dbReference type="CDD" id="cd24028">
    <property type="entry name" value="ASKHA_NBD_HSP70_HSPA1-like"/>
    <property type="match status" value="1"/>
</dbReference>
<evidence type="ECO:0000313" key="7">
    <source>
        <dbReference type="EMBL" id="CAD7620512.1"/>
    </source>
</evidence>
<evidence type="ECO:0000259" key="6">
    <source>
        <dbReference type="PROSITE" id="PS51715"/>
    </source>
</evidence>
<keyword evidence="3" id="KW-0067">ATP-binding</keyword>
<comment type="similarity">
    <text evidence="1">Belongs to the heat shock protein 70 family.</text>
</comment>
<dbReference type="FunFam" id="3.90.640.10:FF:000010">
    <property type="entry name" value="heat shock 70 kDa protein 14"/>
    <property type="match status" value="1"/>
</dbReference>
<dbReference type="GO" id="GO:0005524">
    <property type="term" value="F:ATP binding"/>
    <property type="evidence" value="ECO:0007669"/>
    <property type="project" value="UniProtKB-KW"/>
</dbReference>
<name>A0A7R9KEP1_9ACAR</name>
<dbReference type="EMBL" id="OC854838">
    <property type="protein sequence ID" value="CAD7620512.1"/>
    <property type="molecule type" value="Genomic_DNA"/>
</dbReference>
<dbReference type="SUPFAM" id="SSF53067">
    <property type="entry name" value="Actin-like ATPase domain"/>
    <property type="match status" value="2"/>
</dbReference>
<dbReference type="OrthoDB" id="6525016at2759"/>
<evidence type="ECO:0000256" key="3">
    <source>
        <dbReference type="ARBA" id="ARBA00022840"/>
    </source>
</evidence>
<dbReference type="Gene3D" id="3.30.420.40">
    <property type="match status" value="2"/>
</dbReference>
<comment type="similarity">
    <text evidence="5">Belongs to the TRAFAC class dynamin-like GTPase superfamily. GB1/RHD3 GTPase family.</text>
</comment>
<evidence type="ECO:0000313" key="8">
    <source>
        <dbReference type="Proteomes" id="UP000759131"/>
    </source>
</evidence>
<accession>A0A7R9KEP1</accession>
<dbReference type="PROSITE" id="PS01036">
    <property type="entry name" value="HSP70_3"/>
    <property type="match status" value="1"/>
</dbReference>
<evidence type="ECO:0000256" key="5">
    <source>
        <dbReference type="PROSITE-ProRule" id="PRU01052"/>
    </source>
</evidence>
<dbReference type="PRINTS" id="PR00301">
    <property type="entry name" value="HEATSHOCK70"/>
</dbReference>
<dbReference type="SUPFAM" id="SSF52540">
    <property type="entry name" value="P-loop containing nucleoside triphosphate hydrolases"/>
    <property type="match status" value="1"/>
</dbReference>
<dbReference type="Pfam" id="PF02263">
    <property type="entry name" value="GBP"/>
    <property type="match status" value="1"/>
</dbReference>
<sequence length="1488" mass="166871">MDSLYDFNKRWAEVKRRLESGLTYDRVAAKVLADSGVTGHTVAEECQLRWIEEKVAELDRDVQTLASDGREKRITVMNKRCDDLRKELDGMELEGPLRQMRVDIMEAKNKVEIKLNSIAMANLKALLALVIDEVHTLKLTISDMATDASDKSADMCWIVPIQVITIEEVEGSDRSHYVLNKPGLDQILAKVGDRKVALIFNVGKQGEGNSFLLNKIGRHIVNSVRNGVQTSGPADEHDLDYDMGADIELLEDPNDPLIGFEWKTDVNAITTKGIWFSQPFIVRKTDGEEVAIILVDTQGLFDDESTQRDMSTIVGLSLLSASTLIFNVKDNLKDDVLNIMHSFLDYGLQAVQSGDAGGGDGHPGAAQRKPFQDLIFMIRDWSRPDPPYEYGLKGGQNFLNVKLETKSRQSGAARNARQIIRQCFETIQCYLMPDPGQEARRRDFTGCFGQLSTDFNAKAIEFCRFLLNPDKITVKSVNGRPITGQEFGHYFEAYVAMFNSESMPQACDLIEATHRAHDINLINQLKDECTLELDLLLSGQAFYGRRQLADESTEVIDTLVSKFEFRKRSTAESVVRELTDQLSRTLEMAFIQKNEENESRRLTATTEKVTELVAEFKGDIAGRVRPGVCIAEQVLDEMIDVKREHVITLFDKFAAEEPDLFGDHKKRLLNQLESEEKLFKSNNSRALQELITRYETITAALKSRYDQKMNELFVDQNTFYGEEHLDTLSAGIIASLVNELSEADVGTEVVPIEPYRQALDTHCSDKYLTHSEFNRMRTFQDSTAMTTVLNNLNKQYEDALDAWIQCTDTEDKRRYLDESRLIRTRIVSENTAKYGHRLDLVDLNARFDTTEREMQDVFAEEVEDRRRAKAALVDRAMQWYSREIDKEYGDQPYIRPERLDAIHKGLVTGAVAKFTNDRGHVAMDDFKLLMDSKLQLAYDKVVDENNKNAPTVPAIGIDLGTTNSCVAYYMPGRSANTGRIKVCRNINTTRNSDVTPSCVEYRDNGEVVVGEEAKDNLLANRQNIIYSAKRLIGRKFDDSDVTHETQYWPFDVVDMDGGAGVEVEVDGQSRQLLPEEVSADVLRKMKEVAERDLGHPVVDAVITVPAYFTDGQREATKAAGIMAGLNILTIINEPTAAALAYKLDRFDDTSSRNVLIYDFGGGTFDVAILRLSMGRVEVLGVGGDNHLGGEDIDHNIIEHCLSEFYSQTGVLVDRQSVEGERAMRALRDRCEREKWRLSEATAATIAVDNIADGRDLSVELTRADFELLNKDLFDRTMECVTRTLAGVNGGAGMSADEVDDIVLVGGSTYIPYVKDMIRRYFNGRQPSQSVNPMLAVAEGAALQAAILNGTQAQKLRHLRVQDVTPHTLGVKSVGNVMSAIIPAQSRVDGVPRTKVYTTVCDNQTEIEVEVYEGEDAVATNNTFLGKYVVTGIPPEAAGKQDVSVMFCVNDEGILKVRAVVLSQRAPHEFEVTEYKGRLSMDELLRRRH</sequence>
<dbReference type="SUPFAM" id="SSF100920">
    <property type="entry name" value="Heat shock protein 70kD (HSP70), peptide-binding domain"/>
    <property type="match status" value="1"/>
</dbReference>
<dbReference type="PROSITE" id="PS00297">
    <property type="entry name" value="HSP70_1"/>
    <property type="match status" value="1"/>
</dbReference>